<keyword evidence="1" id="KW-0863">Zinc-finger</keyword>
<dbReference type="AlphaFoldDB" id="A0A8H4ZG78"/>
<accession>A0A8H4ZG78</accession>
<feature type="region of interest" description="Disordered" evidence="2">
    <location>
        <begin position="861"/>
        <end position="922"/>
    </location>
</feature>
<keyword evidence="5" id="KW-1185">Reference proteome</keyword>
<dbReference type="Proteomes" id="UP000573603">
    <property type="component" value="Unassembled WGS sequence"/>
</dbReference>
<comment type="caution">
    <text evidence="4">The sequence shown here is derived from an EMBL/GenBank/DDBJ whole genome shotgun (WGS) entry which is preliminary data.</text>
</comment>
<evidence type="ECO:0000256" key="1">
    <source>
        <dbReference type="PROSITE-ProRule" id="PRU00042"/>
    </source>
</evidence>
<evidence type="ECO:0000259" key="3">
    <source>
        <dbReference type="PROSITE" id="PS50157"/>
    </source>
</evidence>
<evidence type="ECO:0000313" key="5">
    <source>
        <dbReference type="Proteomes" id="UP000573603"/>
    </source>
</evidence>
<dbReference type="EMBL" id="JABEVY010000158">
    <property type="protein sequence ID" value="KAF5245873.1"/>
    <property type="molecule type" value="Genomic_DNA"/>
</dbReference>
<name>A0A8H4ZG78_9HYPO</name>
<proteinExistence type="predicted"/>
<dbReference type="PANTHER" id="PTHR38166">
    <property type="entry name" value="C2H2-TYPE DOMAIN-CONTAINING PROTEIN-RELATED"/>
    <property type="match status" value="1"/>
</dbReference>
<feature type="region of interest" description="Disordered" evidence="2">
    <location>
        <begin position="779"/>
        <end position="809"/>
    </location>
</feature>
<dbReference type="InterPro" id="IPR013087">
    <property type="entry name" value="Znf_C2H2_type"/>
</dbReference>
<dbReference type="PROSITE" id="PS50157">
    <property type="entry name" value="ZINC_FINGER_C2H2_2"/>
    <property type="match status" value="1"/>
</dbReference>
<dbReference type="PANTHER" id="PTHR38166:SF1">
    <property type="entry name" value="C2H2-TYPE DOMAIN-CONTAINING PROTEIN"/>
    <property type="match status" value="1"/>
</dbReference>
<keyword evidence="1" id="KW-0479">Metal-binding</keyword>
<feature type="compositionally biased region" description="Polar residues" evidence="2">
    <location>
        <begin position="861"/>
        <end position="871"/>
    </location>
</feature>
<feature type="compositionally biased region" description="Polar residues" evidence="2">
    <location>
        <begin position="1132"/>
        <end position="1144"/>
    </location>
</feature>
<dbReference type="GO" id="GO:0008270">
    <property type="term" value="F:zinc ion binding"/>
    <property type="evidence" value="ECO:0007669"/>
    <property type="project" value="UniProtKB-KW"/>
</dbReference>
<reference evidence="4 5" key="1">
    <citation type="journal article" date="2020" name="BMC Genomics">
        <title>Correction to: Identification and distribution of gene clusters required for synthesis of sphingolipid metabolism inhibitors in diverse species of the filamentous fungus Fusarium.</title>
        <authorList>
            <person name="Kim H.S."/>
            <person name="Lohmar J.M."/>
            <person name="Busman M."/>
            <person name="Brown D.W."/>
            <person name="Naumann T.A."/>
            <person name="Divon H.H."/>
            <person name="Lysoe E."/>
            <person name="Uhlig S."/>
            <person name="Proctor R.H."/>
        </authorList>
    </citation>
    <scope>NUCLEOTIDE SEQUENCE [LARGE SCALE GENOMIC DNA]</scope>
    <source>
        <strain evidence="4 5">NRRL 25214</strain>
    </source>
</reference>
<keyword evidence="1" id="KW-0862">Zinc</keyword>
<feature type="domain" description="C2H2-type" evidence="3">
    <location>
        <begin position="970"/>
        <end position="1002"/>
    </location>
</feature>
<evidence type="ECO:0000256" key="2">
    <source>
        <dbReference type="SAM" id="MobiDB-lite"/>
    </source>
</evidence>
<protein>
    <recommendedName>
        <fullName evidence="3">C2H2-type domain-containing protein</fullName>
    </recommendedName>
</protein>
<sequence>MYSYPTPLPEFTAQSQSQDGIHNRPVANYSWAVQGGLSALNTNVRPQYGFSESPLPMSSSTNGYPSYDMARLSQPTFRAYPSFSSAGEWLHPRPQHGSSSQSLVPATKTEAIKVLMKRFGWLWLLLKVRSKLRGSGRRHQRRHSASDYTSRTAGHNNGHYLASSLSVSLADDARFSNLITGDDGDNYNPNDPTNHVWFDALGIFNGSPLLPGPADVPRPATVLFEEDVTAPIPGQRPIECLEETVPPINLMNQPQQEMIVPGQSKKRAFDCVELDDSSTDEADGMSADKKRSKTTSTAPRFACPFYKHNPERYANSRSCCGPGWETVHRVKEHIFRSHTFPEHECQRCFQSFKTELKLSRHLRASAPCEVQSRNTQEHEGINASQSKALHARARKCDPGADLKEVEEQRWNDVYKIIFPGGSLVPTPYYDRLQKSNNDDFGTNLMSDFEQRMRSNVSEMKNLQPTLAPLVVQLACNTLRESMQSCRQKPQDGSSQGSSSIVSPTQEFQSFLDGGLQMTGINENIEEYVPITSHGLIFNPCDWLITTLTRLLPSLMHAHCPQVLERFIIGLLIKTSIAGSYLSLRFRLPSTLLIGFSFVCSMSDPSHNDQWEQERSFIAKFWENPPSEGSTRQIPKLKSISNHGEGVSHLVPPSYMGYWGKKPMPSINTSIASIGSDVVTPLYAKIPSIEVSDLDNDKPMCRTESSGTSWSTGGISMDSGCFCSTGNMSESCTHAPLADSYVSWFDHFEPENVLLPGSPQGITDLPGSQRNIQAFYSSQVGDSPTLQPIPETRASLPASSGPSDYGYSRETSADSAETCWSSDQASSSSAVTERKKHQLMVQIIGKLQEWLEVMLRRHGAYNGQTASSSGSTPVVGAASHAGESSNSQTRRKRQRSDSDDGLGEDDKTPDRAQKKRGKTSNSSETRYVCPFFKHNREKYKTSQWKSCCWPGWTSVHRVKEHLYRRHMLPKFRCNRCRQDLKSAFNLNEHQRADTICQRQSEEPEEEGIDEEQERLLRIRKRKNGKAPQVAEEEKWVEMYKILFPHDDPIPSPYPELCPLQPEQDIEHPGATVLDSFEEYARREFSRRIRPRIESLVDGIFEQTLTSQTITDVANNVLSGIMESFRESQSQSQETCQPESQNSPSRIPSPHGLPAESSNRVPQEIHTYEAGSYSNLEIDLDEILSSLDANQSLEFERWGIEDEGINTFHPFGLQVEQYSKANA</sequence>
<organism evidence="4 5">
    <name type="scientific">Fusarium anthophilum</name>
    <dbReference type="NCBI Taxonomy" id="48485"/>
    <lineage>
        <taxon>Eukaryota</taxon>
        <taxon>Fungi</taxon>
        <taxon>Dikarya</taxon>
        <taxon>Ascomycota</taxon>
        <taxon>Pezizomycotina</taxon>
        <taxon>Sordariomycetes</taxon>
        <taxon>Hypocreomycetidae</taxon>
        <taxon>Hypocreales</taxon>
        <taxon>Nectriaceae</taxon>
        <taxon>Fusarium</taxon>
        <taxon>Fusarium fujikuroi species complex</taxon>
    </lineage>
</organism>
<feature type="region of interest" description="Disordered" evidence="2">
    <location>
        <begin position="369"/>
        <end position="390"/>
    </location>
</feature>
<evidence type="ECO:0000313" key="4">
    <source>
        <dbReference type="EMBL" id="KAF5245873.1"/>
    </source>
</evidence>
<gene>
    <name evidence="4" type="ORF">FANTH_7177</name>
</gene>
<feature type="region of interest" description="Disordered" evidence="2">
    <location>
        <begin position="1123"/>
        <end position="1157"/>
    </location>
</feature>